<organism evidence="1 2">
    <name type="scientific">Caldifermentibacillus hisashii</name>
    <dbReference type="NCBI Taxonomy" id="996558"/>
    <lineage>
        <taxon>Bacteria</taxon>
        <taxon>Bacillati</taxon>
        <taxon>Bacillota</taxon>
        <taxon>Bacilli</taxon>
        <taxon>Bacillales</taxon>
        <taxon>Bacillaceae</taxon>
        <taxon>Caldifermentibacillus</taxon>
    </lineage>
</organism>
<evidence type="ECO:0000313" key="2">
    <source>
        <dbReference type="Proteomes" id="UP001459714"/>
    </source>
</evidence>
<keyword evidence="2" id="KW-1185">Reference proteome</keyword>
<name>A0ABU9K1C4_9BACI</name>
<protein>
    <submittedName>
        <fullName evidence="1">Uncharacterized protein</fullName>
    </submittedName>
</protein>
<gene>
    <name evidence="1" type="ORF">NST17_15790</name>
</gene>
<comment type="caution">
    <text evidence="1">The sequence shown here is derived from an EMBL/GenBank/DDBJ whole genome shotgun (WGS) entry which is preliminary data.</text>
</comment>
<dbReference type="RefSeq" id="WP_152641927.1">
    <property type="nucleotide sequence ID" value="NZ_CP155465.1"/>
</dbReference>
<proteinExistence type="predicted"/>
<evidence type="ECO:0000313" key="1">
    <source>
        <dbReference type="EMBL" id="MEL3958623.1"/>
    </source>
</evidence>
<dbReference type="EMBL" id="JBBYAK010000001">
    <property type="protein sequence ID" value="MEL3958623.1"/>
    <property type="molecule type" value="Genomic_DNA"/>
</dbReference>
<accession>A0ABU9K1C4</accession>
<dbReference type="Proteomes" id="UP001459714">
    <property type="component" value="Unassembled WGS sequence"/>
</dbReference>
<sequence length="73" mass="8749">MLCFGDETESRHHFGVKNALFWRRDRISSPFLGEKLNFLATSLNLVTFFGRKTQFFDDEPYSRRHFEVKKAQF</sequence>
<reference evidence="1 2" key="1">
    <citation type="submission" date="2024-03" db="EMBL/GenBank/DDBJ databases">
        <title>Bacilli Hybrid Assemblies.</title>
        <authorList>
            <person name="Kovac J."/>
        </authorList>
    </citation>
    <scope>NUCLEOTIDE SEQUENCE [LARGE SCALE GENOMIC DNA]</scope>
    <source>
        <strain evidence="1 2">FSL M8-0022</strain>
    </source>
</reference>